<gene>
    <name evidence="3" type="ORF">L484_019068</name>
</gene>
<name>W9RR30_9ROSA</name>
<feature type="compositionally biased region" description="Basic and acidic residues" evidence="1">
    <location>
        <begin position="446"/>
        <end position="481"/>
    </location>
</feature>
<feature type="compositionally biased region" description="Basic and acidic residues" evidence="1">
    <location>
        <begin position="802"/>
        <end position="811"/>
    </location>
</feature>
<feature type="domain" description="FCP1 homology" evidence="2">
    <location>
        <begin position="1076"/>
        <end position="1200"/>
    </location>
</feature>
<evidence type="ECO:0000259" key="2">
    <source>
        <dbReference type="Pfam" id="PF03031"/>
    </source>
</evidence>
<evidence type="ECO:0000313" key="3">
    <source>
        <dbReference type="EMBL" id="EXC04470.1"/>
    </source>
</evidence>
<feature type="compositionally biased region" description="Basic residues" evidence="1">
    <location>
        <begin position="932"/>
        <end position="941"/>
    </location>
</feature>
<dbReference type="PANTHER" id="PTHR12210">
    <property type="entry name" value="DULLARD PROTEIN PHOSPHATASE"/>
    <property type="match status" value="1"/>
</dbReference>
<feature type="region of interest" description="Disordered" evidence="1">
    <location>
        <begin position="275"/>
        <end position="294"/>
    </location>
</feature>
<proteinExistence type="predicted"/>
<dbReference type="Pfam" id="PF03031">
    <property type="entry name" value="NIF"/>
    <property type="match status" value="1"/>
</dbReference>
<feature type="compositionally biased region" description="Polar residues" evidence="1">
    <location>
        <begin position="661"/>
        <end position="673"/>
    </location>
</feature>
<reference evidence="4" key="1">
    <citation type="submission" date="2013-01" db="EMBL/GenBank/DDBJ databases">
        <title>Draft Genome Sequence of a Mulberry Tree, Morus notabilis C.K. Schneid.</title>
        <authorList>
            <person name="He N."/>
            <person name="Zhao S."/>
        </authorList>
    </citation>
    <scope>NUCLEOTIDE SEQUENCE</scope>
</reference>
<feature type="compositionally biased region" description="Basic and acidic residues" evidence="1">
    <location>
        <begin position="73"/>
        <end position="85"/>
    </location>
</feature>
<feature type="region of interest" description="Disordered" evidence="1">
    <location>
        <begin position="932"/>
        <end position="963"/>
    </location>
</feature>
<evidence type="ECO:0000256" key="1">
    <source>
        <dbReference type="SAM" id="MobiDB-lite"/>
    </source>
</evidence>
<dbReference type="Proteomes" id="UP000030645">
    <property type="component" value="Unassembled WGS sequence"/>
</dbReference>
<dbReference type="InterPro" id="IPR023214">
    <property type="entry name" value="HAD_sf"/>
</dbReference>
<dbReference type="InterPro" id="IPR004274">
    <property type="entry name" value="FCP1_dom"/>
</dbReference>
<keyword evidence="4" id="KW-1185">Reference proteome</keyword>
<feature type="compositionally biased region" description="Polar residues" evidence="1">
    <location>
        <begin position="50"/>
        <end position="62"/>
    </location>
</feature>
<dbReference type="Gene3D" id="3.40.50.1000">
    <property type="entry name" value="HAD superfamily/HAD-like"/>
    <property type="match status" value="1"/>
</dbReference>
<feature type="compositionally biased region" description="Basic residues" evidence="1">
    <location>
        <begin position="786"/>
        <end position="795"/>
    </location>
</feature>
<feature type="region of interest" description="Disordered" evidence="1">
    <location>
        <begin position="14"/>
        <end position="85"/>
    </location>
</feature>
<feature type="region of interest" description="Disordered" evidence="1">
    <location>
        <begin position="307"/>
        <end position="550"/>
    </location>
</feature>
<sequence>MGIENAVSVEIPSTCHKKKKRKRQDEGKNVEAIHDCPEGTSSVRAVPTNADATTLEPPTNVISEKKTKKKKGKTSDDCKINSTDHKSTLLENNSSVNAAPLDPSVNAWTIAVPTKAEDTTLEPLANVASEKKKKRKKSKTCHAVIDNESGSLDSSASVKDATPEPSLDICTVTVTTKAEATTVEPPASLTSEKKKKGKIADGFKMNGMDHESASMENTASVKDTPWEPPVNIDMVAVSTTVEDLTNVNSEKKKKKKKSKIADEFKMNAIDKESSLMENNASVKDTPREPPVNIDTVPVSTVVEATTLDPANVTSEKKKKKTSKRSDDFKMNLTDHESASLENSASVKDTPLEPPVNILTIADPRKVVEATTLEPSTNGTSEKKKKNKKNKASSDTQMNVVDHESASLENGASAKDTSLEPSVNICTIAVPTKVEEATTLDPPTDVTLEKKKKDKASSDSKMDVVDHESSSLENGDSAKDTSLEPSVNICTIAVPTKAEEATTLDPPTDVTLERKKKKKKDKASSDSKMDVVDHESASLENGASAKDTSLEPPVNICMIAVPTKAEVATTSDPLTDVTFGKKKRKKKDKASSNSKMDVVDHESAFLENNASAKDTPVIPLANSSMIADPREAEAMTLEPPTNVASEKKKKKKKSKTNDDSKMNTTDHLSASLEASASKVRLHPESVVGTDTVINSERCPLEFVLGKESVASSEKKRRKRSRSKDPTTDNIDSENLNGAILEPTAVRREQQSLEISDQSSTAKTTNLEKPTPNSDLGCSEQQTDERNRKKRTGKQKNKQAMEPNVHENNDKVLDGTVQPPFKSSVEIEPEVKPQCSQSSLSHVMVEEEQKKFSASEIDDMDHALNKIVGILSQGDFVTEVAGLNSTGIKEEFLNREEQSGLSNGVNNGSIKKCNGHTEVCNVLETREFETYKRRKKNHHMKVRKSSDSGDKLQPVGDKDGNDTSSLCSVEENTSVTLNDKFEKTSSGIDVSEKVADIMIQKDTVNHSIKIEKTREEAPLSSNNGEVEDVVHLDAVVTEGNIPQMPNTLPERSLVVCSKKKLLILDVNGILVEFVSQVPRINVDKVVNFLFNQTRHKLLFCWDQSHCTPTGLNTIENKSKPLVLKELRKVWEKVEPDLPFEKGEYDETNTLLLDDSPYKALRNPANIAVFPFPYKFNNRQDNSLGPGGDLRTYLEGLSEADNVKEYVEQNPFGQGAITKSHKQWSFYCQIVGAGEPVSKL</sequence>
<organism evidence="3 4">
    <name type="scientific">Morus notabilis</name>
    <dbReference type="NCBI Taxonomy" id="981085"/>
    <lineage>
        <taxon>Eukaryota</taxon>
        <taxon>Viridiplantae</taxon>
        <taxon>Streptophyta</taxon>
        <taxon>Embryophyta</taxon>
        <taxon>Tracheophyta</taxon>
        <taxon>Spermatophyta</taxon>
        <taxon>Magnoliopsida</taxon>
        <taxon>eudicotyledons</taxon>
        <taxon>Gunneridae</taxon>
        <taxon>Pentapetalae</taxon>
        <taxon>rosids</taxon>
        <taxon>fabids</taxon>
        <taxon>Rosales</taxon>
        <taxon>Moraceae</taxon>
        <taxon>Moreae</taxon>
        <taxon>Morus</taxon>
    </lineage>
</organism>
<dbReference type="InterPro" id="IPR036412">
    <property type="entry name" value="HAD-like_sf"/>
</dbReference>
<feature type="compositionally biased region" description="Basic and acidic residues" evidence="1">
    <location>
        <begin position="521"/>
        <end position="536"/>
    </location>
</feature>
<protein>
    <recommendedName>
        <fullName evidence="2">FCP1 homology domain-containing protein</fullName>
    </recommendedName>
</protein>
<feature type="compositionally biased region" description="Basic and acidic residues" evidence="1">
    <location>
        <begin position="23"/>
        <end position="37"/>
    </location>
</feature>
<feature type="compositionally biased region" description="Polar residues" evidence="1">
    <location>
        <begin position="750"/>
        <end position="779"/>
    </location>
</feature>
<feature type="region of interest" description="Disordered" evidence="1">
    <location>
        <begin position="566"/>
        <end position="598"/>
    </location>
</feature>
<dbReference type="STRING" id="981085.W9RR30"/>
<feature type="region of interest" description="Disordered" evidence="1">
    <location>
        <begin position="628"/>
        <end position="817"/>
    </location>
</feature>
<feature type="compositionally biased region" description="Basic and acidic residues" evidence="1">
    <location>
        <begin position="323"/>
        <end position="338"/>
    </location>
</feature>
<dbReference type="eggNOG" id="ENOG502QR82">
    <property type="taxonomic scope" value="Eukaryota"/>
</dbReference>
<feature type="compositionally biased region" description="Basic and acidic residues" evidence="1">
    <location>
        <begin position="942"/>
        <end position="959"/>
    </location>
</feature>
<dbReference type="EMBL" id="KE345474">
    <property type="protein sequence ID" value="EXC04470.1"/>
    <property type="molecule type" value="Genomic_DNA"/>
</dbReference>
<dbReference type="InterPro" id="IPR050365">
    <property type="entry name" value="TIM50"/>
</dbReference>
<accession>W9RR30</accession>
<dbReference type="AlphaFoldDB" id="W9RR30"/>
<feature type="region of interest" description="Disordered" evidence="1">
    <location>
        <begin position="180"/>
        <end position="229"/>
    </location>
</feature>
<feature type="compositionally biased region" description="Polar residues" evidence="1">
    <location>
        <begin position="406"/>
        <end position="424"/>
    </location>
</feature>
<evidence type="ECO:0000313" key="4">
    <source>
        <dbReference type="Proteomes" id="UP000030645"/>
    </source>
</evidence>
<dbReference type="SUPFAM" id="SSF56784">
    <property type="entry name" value="HAD-like"/>
    <property type="match status" value="1"/>
</dbReference>